<evidence type="ECO:0000256" key="2">
    <source>
        <dbReference type="SAM" id="Phobius"/>
    </source>
</evidence>
<proteinExistence type="predicted"/>
<gene>
    <name evidence="3" type="ORF">GCM10010126_56570</name>
</gene>
<keyword evidence="2" id="KW-0472">Membrane</keyword>
<dbReference type="Proteomes" id="UP000627984">
    <property type="component" value="Unassembled WGS sequence"/>
</dbReference>
<feature type="transmembrane region" description="Helical" evidence="2">
    <location>
        <begin position="32"/>
        <end position="53"/>
    </location>
</feature>
<reference evidence="3" key="1">
    <citation type="journal article" date="2014" name="Int. J. Syst. Evol. Microbiol.">
        <title>Complete genome sequence of Corynebacterium casei LMG S-19264T (=DSM 44701T), isolated from a smear-ripened cheese.</title>
        <authorList>
            <consortium name="US DOE Joint Genome Institute (JGI-PGF)"/>
            <person name="Walter F."/>
            <person name="Albersmeier A."/>
            <person name="Kalinowski J."/>
            <person name="Ruckert C."/>
        </authorList>
    </citation>
    <scope>NUCLEOTIDE SEQUENCE</scope>
    <source>
        <strain evidence="3">JCM 3093</strain>
    </source>
</reference>
<feature type="compositionally biased region" description="Basic and acidic residues" evidence="1">
    <location>
        <begin position="1"/>
        <end position="10"/>
    </location>
</feature>
<accession>A0AA37BLC0</accession>
<name>A0AA37BLC0_9ACTN</name>
<protein>
    <submittedName>
        <fullName evidence="3">Uncharacterized protein</fullName>
    </submittedName>
</protein>
<evidence type="ECO:0000256" key="1">
    <source>
        <dbReference type="SAM" id="MobiDB-lite"/>
    </source>
</evidence>
<reference evidence="3" key="2">
    <citation type="submission" date="2022-09" db="EMBL/GenBank/DDBJ databases">
        <authorList>
            <person name="Sun Q."/>
            <person name="Ohkuma M."/>
        </authorList>
    </citation>
    <scope>NUCLEOTIDE SEQUENCE</scope>
    <source>
        <strain evidence="3">JCM 3093</strain>
    </source>
</reference>
<keyword evidence="2" id="KW-1133">Transmembrane helix</keyword>
<organism evidence="3 4">
    <name type="scientific">Planomonospora parontospora</name>
    <dbReference type="NCBI Taxonomy" id="58119"/>
    <lineage>
        <taxon>Bacteria</taxon>
        <taxon>Bacillati</taxon>
        <taxon>Actinomycetota</taxon>
        <taxon>Actinomycetes</taxon>
        <taxon>Streptosporangiales</taxon>
        <taxon>Streptosporangiaceae</taxon>
        <taxon>Planomonospora</taxon>
    </lineage>
</organism>
<keyword evidence="2" id="KW-0812">Transmembrane</keyword>
<dbReference type="EMBL" id="BMQD01000022">
    <property type="protein sequence ID" value="GGK89772.1"/>
    <property type="molecule type" value="Genomic_DNA"/>
</dbReference>
<evidence type="ECO:0000313" key="3">
    <source>
        <dbReference type="EMBL" id="GGK89772.1"/>
    </source>
</evidence>
<sequence length="81" mass="8503">MIQSAEEGRDPAPPLKSSLQTRDQPEGVDGTAALAATAAIGSVSAATMTGIHLRERFLMRGRLIRGLSRWGDEGRSIVAAA</sequence>
<dbReference type="AlphaFoldDB" id="A0AA37BLC0"/>
<comment type="caution">
    <text evidence="3">The sequence shown here is derived from an EMBL/GenBank/DDBJ whole genome shotgun (WGS) entry which is preliminary data.</text>
</comment>
<evidence type="ECO:0000313" key="4">
    <source>
        <dbReference type="Proteomes" id="UP000627984"/>
    </source>
</evidence>
<feature type="region of interest" description="Disordered" evidence="1">
    <location>
        <begin position="1"/>
        <end position="29"/>
    </location>
</feature>